<evidence type="ECO:0000256" key="1">
    <source>
        <dbReference type="ARBA" id="ARBA00003237"/>
    </source>
</evidence>
<dbReference type="EMBL" id="JAGSYN010000293">
    <property type="protein sequence ID" value="KAG7660480.1"/>
    <property type="molecule type" value="Genomic_DNA"/>
</dbReference>
<dbReference type="PANTHER" id="PTHR32179">
    <property type="entry name" value="NICOTINATE-NUCLEOTIDE PYROPHOSPHORYLASE [CARBOXYLATING]"/>
    <property type="match status" value="1"/>
</dbReference>
<evidence type="ECO:0000256" key="6">
    <source>
        <dbReference type="ARBA" id="ARBA00020990"/>
    </source>
</evidence>
<evidence type="ECO:0000256" key="12">
    <source>
        <dbReference type="PIRNR" id="PIRNR006250"/>
    </source>
</evidence>
<keyword evidence="7 12" id="KW-0662">Pyridine nucleotide biosynthesis</keyword>
<dbReference type="Pfam" id="PF02749">
    <property type="entry name" value="QRPTase_N"/>
    <property type="match status" value="1"/>
</dbReference>
<evidence type="ECO:0000313" key="15">
    <source>
        <dbReference type="EMBL" id="KAG7660480.1"/>
    </source>
</evidence>
<keyword evidence="9 12" id="KW-0808">Transferase</keyword>
<comment type="similarity">
    <text evidence="3 12">Belongs to the NadC/ModD family.</text>
</comment>
<evidence type="ECO:0000256" key="5">
    <source>
        <dbReference type="ARBA" id="ARBA00011944"/>
    </source>
</evidence>
<feature type="domain" description="Quinolinate phosphoribosyl transferase N-terminal" evidence="14">
    <location>
        <begin position="38"/>
        <end position="120"/>
    </location>
</feature>
<dbReference type="Pfam" id="PF01729">
    <property type="entry name" value="QRPTase_C"/>
    <property type="match status" value="1"/>
</dbReference>
<dbReference type="GeneID" id="73472807"/>
<dbReference type="InterPro" id="IPR002638">
    <property type="entry name" value="Quinolinate_PRibosylTrfase_C"/>
</dbReference>
<proteinExistence type="inferred from homology"/>
<dbReference type="InterPro" id="IPR022412">
    <property type="entry name" value="Quinolinate_PRibosylTrfase_N"/>
</dbReference>
<evidence type="ECO:0000259" key="13">
    <source>
        <dbReference type="Pfam" id="PF01729"/>
    </source>
</evidence>
<dbReference type="InterPro" id="IPR027277">
    <property type="entry name" value="NadC/ModD"/>
</dbReference>
<dbReference type="PANTHER" id="PTHR32179:SF3">
    <property type="entry name" value="NICOTINATE-NUCLEOTIDE PYROPHOSPHORYLASE [CARBOXYLATING]"/>
    <property type="match status" value="1"/>
</dbReference>
<dbReference type="AlphaFoldDB" id="A0A8J5QEZ8"/>
<dbReference type="OrthoDB" id="10067394at2759"/>
<comment type="pathway">
    <text evidence="2 12">Cofactor biosynthesis; NAD(+) biosynthesis; nicotinate D-ribonucleotide from quinolinate: step 1/1.</text>
</comment>
<evidence type="ECO:0000259" key="14">
    <source>
        <dbReference type="Pfam" id="PF02749"/>
    </source>
</evidence>
<dbReference type="FunFam" id="3.20.20.70:FF:000090">
    <property type="entry name" value="Nicotinate-nucleotide pyrophosphorylase [carboxylating]"/>
    <property type="match status" value="1"/>
</dbReference>
<keyword evidence="8 12" id="KW-0328">Glycosyltransferase</keyword>
<evidence type="ECO:0000256" key="8">
    <source>
        <dbReference type="ARBA" id="ARBA00022676"/>
    </source>
</evidence>
<comment type="function">
    <text evidence="1 12">Involved in the catabolism of quinolinic acid (QA).</text>
</comment>
<dbReference type="RefSeq" id="XP_049260714.1">
    <property type="nucleotide sequence ID" value="XM_049410136.1"/>
</dbReference>
<dbReference type="GO" id="GO:0034213">
    <property type="term" value="P:quinolinate catabolic process"/>
    <property type="evidence" value="ECO:0007669"/>
    <property type="project" value="TreeGrafter"/>
</dbReference>
<evidence type="ECO:0000256" key="3">
    <source>
        <dbReference type="ARBA" id="ARBA00009400"/>
    </source>
</evidence>
<comment type="catalytic activity">
    <reaction evidence="11 12">
        <text>nicotinate beta-D-ribonucleotide + CO2 + diphosphate = quinolinate + 5-phospho-alpha-D-ribose 1-diphosphate + 2 H(+)</text>
        <dbReference type="Rhea" id="RHEA:12733"/>
        <dbReference type="ChEBI" id="CHEBI:15378"/>
        <dbReference type="ChEBI" id="CHEBI:16526"/>
        <dbReference type="ChEBI" id="CHEBI:29959"/>
        <dbReference type="ChEBI" id="CHEBI:33019"/>
        <dbReference type="ChEBI" id="CHEBI:57502"/>
        <dbReference type="ChEBI" id="CHEBI:58017"/>
        <dbReference type="EC" id="2.4.2.19"/>
    </reaction>
</comment>
<name>A0A8J5QEZ8_9ASCO</name>
<sequence>MSSIYANLLPVSGKWKQEITNYLSEDVPSFDFGGFVVGDKPETGSLYLKQTGLICGTPFAAEVFKQCNLEVEWYYNEGDYITEDQLAESGGKIVVATVKGAASNILLAERTALNLLARASGIATQSYKTKKLADESGYTGLIAGTRKTTPGLRYVEKYAMLVGGVDTHRYDLSSMVMLKDNHITSTGSITNAVTKARSVCGFAVKVEVEVSSEKDAREAIDSGADVIMLDNFTGDELRKVARSLKNHYKGTGKAFLLECSGGLTLQNLSNYLCNEIDIYSTSSIHQGTGIIDFSLKINSM</sequence>
<dbReference type="Proteomes" id="UP000694255">
    <property type="component" value="Unassembled WGS sequence"/>
</dbReference>
<dbReference type="GO" id="GO:0009435">
    <property type="term" value="P:NAD+ biosynthetic process"/>
    <property type="evidence" value="ECO:0007669"/>
    <property type="project" value="InterPro"/>
</dbReference>
<gene>
    <name evidence="15" type="ORF">J8A68_006008</name>
</gene>
<keyword evidence="16" id="KW-1185">Reference proteome</keyword>
<dbReference type="EC" id="2.4.2.19" evidence="5 12"/>
<dbReference type="CDD" id="cd01572">
    <property type="entry name" value="QPRTase"/>
    <property type="match status" value="1"/>
</dbReference>
<protein>
    <recommendedName>
        <fullName evidence="6 12">Nicotinate-nucleotide pyrophosphorylase [carboxylating]</fullName>
        <ecNumber evidence="5 12">2.4.2.19</ecNumber>
    </recommendedName>
    <alternativeName>
        <fullName evidence="10 12">Quinolinate phosphoribosyltransferase [decarboxylating]</fullName>
    </alternativeName>
</protein>
<evidence type="ECO:0000256" key="2">
    <source>
        <dbReference type="ARBA" id="ARBA00004893"/>
    </source>
</evidence>
<accession>A0A8J5QEZ8</accession>
<feature type="domain" description="Quinolinate phosphoribosyl transferase C-terminal" evidence="13">
    <location>
        <begin position="122"/>
        <end position="296"/>
    </location>
</feature>
<evidence type="ECO:0000256" key="10">
    <source>
        <dbReference type="ARBA" id="ARBA00033102"/>
    </source>
</evidence>
<dbReference type="PIRSF" id="PIRSF006250">
    <property type="entry name" value="NadC_ModD"/>
    <property type="match status" value="1"/>
</dbReference>
<organism evidence="15 16">
    <name type="scientific">[Candida] subhashii</name>
    <dbReference type="NCBI Taxonomy" id="561895"/>
    <lineage>
        <taxon>Eukaryota</taxon>
        <taxon>Fungi</taxon>
        <taxon>Dikarya</taxon>
        <taxon>Ascomycota</taxon>
        <taxon>Saccharomycotina</taxon>
        <taxon>Pichiomycetes</taxon>
        <taxon>Debaryomycetaceae</taxon>
        <taxon>Spathaspora</taxon>
    </lineage>
</organism>
<evidence type="ECO:0000256" key="7">
    <source>
        <dbReference type="ARBA" id="ARBA00022642"/>
    </source>
</evidence>
<dbReference type="GO" id="GO:0004514">
    <property type="term" value="F:nicotinate-nucleotide diphosphorylase (carboxylating) activity"/>
    <property type="evidence" value="ECO:0007669"/>
    <property type="project" value="UniProtKB-EC"/>
</dbReference>
<reference evidence="15 16" key="1">
    <citation type="journal article" date="2021" name="DNA Res.">
        <title>Genome analysis of Candida subhashii reveals its hybrid nature and dual mitochondrial genome conformations.</title>
        <authorList>
            <person name="Mixao V."/>
            <person name="Hegedusova E."/>
            <person name="Saus E."/>
            <person name="Pryszcz L.P."/>
            <person name="Cillingova A."/>
            <person name="Nosek J."/>
            <person name="Gabaldon T."/>
        </authorList>
    </citation>
    <scope>NUCLEOTIDE SEQUENCE [LARGE SCALE GENOMIC DNA]</scope>
    <source>
        <strain evidence="15 16">CBS 10753</strain>
    </source>
</reference>
<dbReference type="InterPro" id="IPR004393">
    <property type="entry name" value="NadC"/>
</dbReference>
<evidence type="ECO:0000256" key="11">
    <source>
        <dbReference type="ARBA" id="ARBA00047445"/>
    </source>
</evidence>
<evidence type="ECO:0000313" key="16">
    <source>
        <dbReference type="Proteomes" id="UP000694255"/>
    </source>
</evidence>
<evidence type="ECO:0000256" key="9">
    <source>
        <dbReference type="ARBA" id="ARBA00022679"/>
    </source>
</evidence>
<dbReference type="NCBIfam" id="TIGR00078">
    <property type="entry name" value="nadC"/>
    <property type="match status" value="1"/>
</dbReference>
<dbReference type="GO" id="GO:0005737">
    <property type="term" value="C:cytoplasm"/>
    <property type="evidence" value="ECO:0007669"/>
    <property type="project" value="TreeGrafter"/>
</dbReference>
<comment type="subunit">
    <text evidence="4 12">Hexamer formed by 3 homodimers.</text>
</comment>
<evidence type="ECO:0000256" key="4">
    <source>
        <dbReference type="ARBA" id="ARBA00011218"/>
    </source>
</evidence>
<comment type="caution">
    <text evidence="15">The sequence shown here is derived from an EMBL/GenBank/DDBJ whole genome shotgun (WGS) entry which is preliminary data.</text>
</comment>